<comment type="caution">
    <text evidence="6">The sequence shown here is derived from an EMBL/GenBank/DDBJ whole genome shotgun (WGS) entry which is preliminary data.</text>
</comment>
<protein>
    <submittedName>
        <fullName evidence="6">LysR family transcriptional regulator</fullName>
    </submittedName>
</protein>
<evidence type="ECO:0000259" key="5">
    <source>
        <dbReference type="PROSITE" id="PS50931"/>
    </source>
</evidence>
<reference evidence="6 7" key="1">
    <citation type="submission" date="2015-09" db="EMBL/GenBank/DDBJ databases">
        <title>Draft Genome Sequence of Pseudoalteromonas lipolytica UCD-48B.</title>
        <authorList>
            <person name="Krusor M."/>
            <person name="Coil D.A."/>
            <person name="Lang J.M."/>
            <person name="Eisen J.A."/>
            <person name="Alexiev A."/>
        </authorList>
    </citation>
    <scope>NUCLEOTIDE SEQUENCE [LARGE SCALE GENOMIC DNA]</scope>
    <source>
        <strain evidence="6 7">UCD-48B</strain>
    </source>
</reference>
<dbReference type="RefSeq" id="WP_054553547.1">
    <property type="nucleotide sequence ID" value="NZ_LJTC01000008.1"/>
</dbReference>
<dbReference type="PANTHER" id="PTHR30537:SF5">
    <property type="entry name" value="HTH-TYPE TRANSCRIPTIONAL ACTIVATOR TTDR-RELATED"/>
    <property type="match status" value="1"/>
</dbReference>
<dbReference type="InterPro" id="IPR058163">
    <property type="entry name" value="LysR-type_TF_proteobact-type"/>
</dbReference>
<dbReference type="AlphaFoldDB" id="A0A0P7DZQ5"/>
<sequence>MNGTDYSQLLIFHAIAMEGSISGAARRLEMTAPSVSHALKSLERSLHVPLFNRTTRRIELTEAGEQLRQQTKTAISELSDAFESVKEFSATPKGTVRLTTPRFAFQLLLEPYYEEFCRRYPEIQLEISINDATVNLITDGMDIGIRFGDKIEPGMVAKPLTAPSKEGFFCSPSYAKTYGIPKTIEDLANHKLIQYRYITSKKLVAINLLNKGQTTSVTMPFAMVVNDTDLMINAAKKGLGIGRMVEPMLHSHFKEGTLIPILEEHWYPFSGLFLYFQQHSQKARKVRVLIDFILEKNRKL</sequence>
<dbReference type="GO" id="GO:0003677">
    <property type="term" value="F:DNA binding"/>
    <property type="evidence" value="ECO:0007669"/>
    <property type="project" value="UniProtKB-KW"/>
</dbReference>
<comment type="similarity">
    <text evidence="1">Belongs to the LysR transcriptional regulatory family.</text>
</comment>
<dbReference type="Gene3D" id="3.40.190.290">
    <property type="match status" value="1"/>
</dbReference>
<keyword evidence="3" id="KW-0238">DNA-binding</keyword>
<dbReference type="SUPFAM" id="SSF46785">
    <property type="entry name" value="Winged helix' DNA-binding domain"/>
    <property type="match status" value="1"/>
</dbReference>
<dbReference type="PROSITE" id="PS50931">
    <property type="entry name" value="HTH_LYSR"/>
    <property type="match status" value="1"/>
</dbReference>
<dbReference type="InterPro" id="IPR036388">
    <property type="entry name" value="WH-like_DNA-bd_sf"/>
</dbReference>
<evidence type="ECO:0000313" key="6">
    <source>
        <dbReference type="EMBL" id="KPM83092.1"/>
    </source>
</evidence>
<dbReference type="STRING" id="570156.AOG27_13560"/>
<dbReference type="OrthoDB" id="464481at2"/>
<dbReference type="FunFam" id="1.10.10.10:FF:000001">
    <property type="entry name" value="LysR family transcriptional regulator"/>
    <property type="match status" value="1"/>
</dbReference>
<accession>A0A0P7DZQ5</accession>
<dbReference type="EMBL" id="LJTC01000008">
    <property type="protein sequence ID" value="KPM83092.1"/>
    <property type="molecule type" value="Genomic_DNA"/>
</dbReference>
<dbReference type="Pfam" id="PF00126">
    <property type="entry name" value="HTH_1"/>
    <property type="match status" value="1"/>
</dbReference>
<name>A0A0P7DZQ5_9GAMM</name>
<evidence type="ECO:0000256" key="3">
    <source>
        <dbReference type="ARBA" id="ARBA00023125"/>
    </source>
</evidence>
<dbReference type="InterPro" id="IPR005119">
    <property type="entry name" value="LysR_subst-bd"/>
</dbReference>
<dbReference type="InterPro" id="IPR000847">
    <property type="entry name" value="LysR_HTH_N"/>
</dbReference>
<organism evidence="6 7">
    <name type="scientific">Pseudoalteromonas lipolytica</name>
    <dbReference type="NCBI Taxonomy" id="570156"/>
    <lineage>
        <taxon>Bacteria</taxon>
        <taxon>Pseudomonadati</taxon>
        <taxon>Pseudomonadota</taxon>
        <taxon>Gammaproteobacteria</taxon>
        <taxon>Alteromonadales</taxon>
        <taxon>Pseudoalteromonadaceae</taxon>
        <taxon>Pseudoalteromonas</taxon>
    </lineage>
</organism>
<dbReference type="SUPFAM" id="SSF53850">
    <property type="entry name" value="Periplasmic binding protein-like II"/>
    <property type="match status" value="1"/>
</dbReference>
<dbReference type="GO" id="GO:0003700">
    <property type="term" value="F:DNA-binding transcription factor activity"/>
    <property type="evidence" value="ECO:0007669"/>
    <property type="project" value="InterPro"/>
</dbReference>
<keyword evidence="4" id="KW-0804">Transcription</keyword>
<dbReference type="Proteomes" id="UP000050378">
    <property type="component" value="Unassembled WGS sequence"/>
</dbReference>
<evidence type="ECO:0000256" key="2">
    <source>
        <dbReference type="ARBA" id="ARBA00023015"/>
    </source>
</evidence>
<gene>
    <name evidence="6" type="ORF">AOG27_13560</name>
</gene>
<proteinExistence type="inferred from homology"/>
<evidence type="ECO:0000256" key="4">
    <source>
        <dbReference type="ARBA" id="ARBA00023163"/>
    </source>
</evidence>
<evidence type="ECO:0000313" key="7">
    <source>
        <dbReference type="Proteomes" id="UP000050378"/>
    </source>
</evidence>
<dbReference type="Gene3D" id="1.10.10.10">
    <property type="entry name" value="Winged helix-like DNA-binding domain superfamily/Winged helix DNA-binding domain"/>
    <property type="match status" value="1"/>
</dbReference>
<keyword evidence="2" id="KW-0805">Transcription regulation</keyword>
<evidence type="ECO:0000256" key="1">
    <source>
        <dbReference type="ARBA" id="ARBA00009437"/>
    </source>
</evidence>
<feature type="domain" description="HTH lysR-type" evidence="5">
    <location>
        <begin position="4"/>
        <end position="61"/>
    </location>
</feature>
<dbReference type="PATRIC" id="fig|570156.3.peg.3817"/>
<dbReference type="Pfam" id="PF03466">
    <property type="entry name" value="LysR_substrate"/>
    <property type="match status" value="1"/>
</dbReference>
<dbReference type="PANTHER" id="PTHR30537">
    <property type="entry name" value="HTH-TYPE TRANSCRIPTIONAL REGULATOR"/>
    <property type="match status" value="1"/>
</dbReference>
<dbReference type="InterPro" id="IPR036390">
    <property type="entry name" value="WH_DNA-bd_sf"/>
</dbReference>